<evidence type="ECO:0000313" key="3">
    <source>
        <dbReference type="EMBL" id="XDQ58994.1"/>
    </source>
</evidence>
<dbReference type="Pfam" id="PF00652">
    <property type="entry name" value="Ricin_B_lectin"/>
    <property type="match status" value="1"/>
</dbReference>
<dbReference type="PROSITE" id="PS50231">
    <property type="entry name" value="RICIN_B_LECTIN"/>
    <property type="match status" value="1"/>
</dbReference>
<sequence length="501" mass="53372">MFATVSDARLTELLRAETATAYPALRELRLRHRPAVLSYARLCTVGESAARQLTAQAFALAARDTARGIEPRGPWRHQLLLLAGRVAASWAVDERGSRLDPGLLVHLREAGPDGPVPPMLDAFQALPTRVQGLVWYGVVDEEPDARTATLLGATPPDVTYGKEPAFQTLRQACLKTRLARSGNPRCQDFRRLIEEAAHPENPRYSADLQAHMAHCAHCAAGYEELGALRDTPREALADGLLPWGGAAYVMGGAGGTPTRSKTQAGWAWLPSRRLVLASAALGVAVAPLLLFLLTSGGSEHTETAGSVRTPQAPPPVTVTATVSLTPSPSPSPTHTTKSPKPTPTPKPSKSPSKTPKPSPTHAASHPPNGTFAQVVNDDSGLCLDIRDGDIDQGTDVVAARCTSSRTQMWRVDTDRGVLQSYADPDFCLDSRGSTDRGVGIWDCQSVYGRNGMNLRFTVDGNGVIRPGIAPDHAVTPYGDGLVLSPDQGQDDQRWRAGAAAA</sequence>
<feature type="domain" description="Ricin B lectin" evidence="2">
    <location>
        <begin position="368"/>
        <end position="497"/>
    </location>
</feature>
<dbReference type="InterPro" id="IPR035992">
    <property type="entry name" value="Ricin_B-like_lectins"/>
</dbReference>
<dbReference type="Gene3D" id="2.80.10.50">
    <property type="match status" value="1"/>
</dbReference>
<dbReference type="InterPro" id="IPR000772">
    <property type="entry name" value="Ricin_B_lectin"/>
</dbReference>
<dbReference type="SUPFAM" id="SSF50370">
    <property type="entry name" value="Ricin B-like lectins"/>
    <property type="match status" value="1"/>
</dbReference>
<evidence type="ECO:0000256" key="1">
    <source>
        <dbReference type="SAM" id="MobiDB-lite"/>
    </source>
</evidence>
<evidence type="ECO:0000259" key="2">
    <source>
        <dbReference type="SMART" id="SM00458"/>
    </source>
</evidence>
<feature type="compositionally biased region" description="Polar residues" evidence="1">
    <location>
        <begin position="299"/>
        <end position="309"/>
    </location>
</feature>
<feature type="compositionally biased region" description="Low complexity" evidence="1">
    <location>
        <begin position="317"/>
        <end position="339"/>
    </location>
</feature>
<name>A0AB39RWD7_9ACTN</name>
<proteinExistence type="predicted"/>
<dbReference type="RefSeq" id="WP_369252354.1">
    <property type="nucleotide sequence ID" value="NZ_CP163443.1"/>
</dbReference>
<feature type="compositionally biased region" description="Pro residues" evidence="1">
    <location>
        <begin position="340"/>
        <end position="358"/>
    </location>
</feature>
<feature type="region of interest" description="Disordered" evidence="1">
    <location>
        <begin position="299"/>
        <end position="373"/>
    </location>
</feature>
<reference evidence="3" key="1">
    <citation type="submission" date="2024-07" db="EMBL/GenBank/DDBJ databases">
        <authorList>
            <person name="Yu S.T."/>
        </authorList>
    </citation>
    <scope>NUCLEOTIDE SEQUENCE</scope>
    <source>
        <strain evidence="3">R41</strain>
    </source>
</reference>
<organism evidence="3">
    <name type="scientific">Streptomyces sp. R41</name>
    <dbReference type="NCBI Taxonomy" id="3238632"/>
    <lineage>
        <taxon>Bacteria</taxon>
        <taxon>Bacillati</taxon>
        <taxon>Actinomycetota</taxon>
        <taxon>Actinomycetes</taxon>
        <taxon>Kitasatosporales</taxon>
        <taxon>Streptomycetaceae</taxon>
        <taxon>Streptomyces</taxon>
    </lineage>
</organism>
<protein>
    <submittedName>
        <fullName evidence="3">Ricin-type beta-trefoil lectin domain protein</fullName>
    </submittedName>
</protein>
<dbReference type="AlphaFoldDB" id="A0AB39RWD7"/>
<gene>
    <name evidence="3" type="ORF">AB5J53_20400</name>
</gene>
<accession>A0AB39RWD7</accession>
<dbReference type="SMART" id="SM00458">
    <property type="entry name" value="RICIN"/>
    <property type="match status" value="1"/>
</dbReference>
<dbReference type="EMBL" id="CP163443">
    <property type="protein sequence ID" value="XDQ58994.1"/>
    <property type="molecule type" value="Genomic_DNA"/>
</dbReference>